<keyword evidence="6 9" id="KW-0812">Transmembrane</keyword>
<sequence length="246" mass="27471">MLQTITDFSTNTSPLDFMLVLQNWQLFARGLLNTLMLFVSTIVAGGLVAVPLGVARAQRVPILNPLILIYTYIFRGTPLLVQTYLLYYGASEFDFVRSSFFWPVLREAWGCAFIAFTINTAAYVTEIVCAGIRSVPSGEMEAAMACGMGFITRLRRIILPRAFRIMLPTYSNEVIFALQATVVASTITIVDILGAGRTLNGMYYLAYEGFIAAAVLYVILTYLVVRLFRFLEARLNRHQRAMDAVA</sequence>
<evidence type="ECO:0000256" key="4">
    <source>
        <dbReference type="ARBA" id="ARBA00022475"/>
    </source>
</evidence>
<dbReference type="InterPro" id="IPR010065">
    <property type="entry name" value="AA_ABC_transptr_permease_3TM"/>
</dbReference>
<dbReference type="GO" id="GO:0043190">
    <property type="term" value="C:ATP-binding cassette (ABC) transporter complex"/>
    <property type="evidence" value="ECO:0007669"/>
    <property type="project" value="InterPro"/>
</dbReference>
<dbReference type="RefSeq" id="WP_003592482.1">
    <property type="nucleotide sequence ID" value="NZ_JH719381.1"/>
</dbReference>
<dbReference type="GO" id="GO:0006865">
    <property type="term" value="P:amino acid transport"/>
    <property type="evidence" value="ECO:0007669"/>
    <property type="project" value="TreeGrafter"/>
</dbReference>
<dbReference type="PROSITE" id="PS50928">
    <property type="entry name" value="ABC_TM1"/>
    <property type="match status" value="1"/>
</dbReference>
<dbReference type="CDD" id="cd06261">
    <property type="entry name" value="TM_PBP2"/>
    <property type="match status" value="1"/>
</dbReference>
<dbReference type="InterPro" id="IPR043429">
    <property type="entry name" value="ArtM/GltK/GlnP/TcyL/YhdX-like"/>
</dbReference>
<dbReference type="AlphaFoldDB" id="I9XD74"/>
<dbReference type="PANTHER" id="PTHR30614">
    <property type="entry name" value="MEMBRANE COMPONENT OF AMINO ACID ABC TRANSPORTER"/>
    <property type="match status" value="1"/>
</dbReference>
<keyword evidence="4" id="KW-1003">Cell membrane</keyword>
<dbReference type="GO" id="GO:0022857">
    <property type="term" value="F:transmembrane transporter activity"/>
    <property type="evidence" value="ECO:0007669"/>
    <property type="project" value="InterPro"/>
</dbReference>
<evidence type="ECO:0000256" key="3">
    <source>
        <dbReference type="ARBA" id="ARBA00022448"/>
    </source>
</evidence>
<dbReference type="Pfam" id="PF00528">
    <property type="entry name" value="BPD_transp_1"/>
    <property type="match status" value="1"/>
</dbReference>
<dbReference type="InterPro" id="IPR035906">
    <property type="entry name" value="MetI-like_sf"/>
</dbReference>
<evidence type="ECO:0000313" key="12">
    <source>
        <dbReference type="Proteomes" id="UP000005092"/>
    </source>
</evidence>
<evidence type="ECO:0000256" key="6">
    <source>
        <dbReference type="ARBA" id="ARBA00022692"/>
    </source>
</evidence>
<dbReference type="HOGENOM" id="CLU_019602_1_4_5"/>
<keyword evidence="5" id="KW-0997">Cell inner membrane</keyword>
<name>I9XD74_RHILT</name>
<dbReference type="EMBL" id="JH719381">
    <property type="protein sequence ID" value="EJB07021.1"/>
    <property type="molecule type" value="Genomic_DNA"/>
</dbReference>
<evidence type="ECO:0000259" key="10">
    <source>
        <dbReference type="PROSITE" id="PS50928"/>
    </source>
</evidence>
<dbReference type="PANTHER" id="PTHR30614:SF10">
    <property type="entry name" value="ARGININE ABC TRANSPORTER PERMEASE PROTEIN ARTM"/>
    <property type="match status" value="1"/>
</dbReference>
<evidence type="ECO:0000256" key="9">
    <source>
        <dbReference type="RuleBase" id="RU363032"/>
    </source>
</evidence>
<accession>I9XD74</accession>
<protein>
    <submittedName>
        <fullName evidence="11">Amine acid ABC transporter, permease protein, 3-TM region, His/Glu/Gln/Arg/opine family</fullName>
    </submittedName>
</protein>
<keyword evidence="7 9" id="KW-1133">Transmembrane helix</keyword>
<feature type="transmembrane region" description="Helical" evidence="9">
    <location>
        <begin position="202"/>
        <end position="225"/>
    </location>
</feature>
<proteinExistence type="inferred from homology"/>
<evidence type="ECO:0000256" key="7">
    <source>
        <dbReference type="ARBA" id="ARBA00022989"/>
    </source>
</evidence>
<feature type="transmembrane region" description="Helical" evidence="9">
    <location>
        <begin position="107"/>
        <end position="132"/>
    </location>
</feature>
<evidence type="ECO:0000313" key="11">
    <source>
        <dbReference type="EMBL" id="EJB07021.1"/>
    </source>
</evidence>
<gene>
    <name evidence="11" type="ORF">Rleg9DRAFT_5990</name>
</gene>
<evidence type="ECO:0000256" key="2">
    <source>
        <dbReference type="ARBA" id="ARBA00010072"/>
    </source>
</evidence>
<comment type="similarity">
    <text evidence="2">Belongs to the binding-protein-dependent transport system permease family. HisMQ subfamily.</text>
</comment>
<dbReference type="Gene3D" id="1.10.3720.10">
    <property type="entry name" value="MetI-like"/>
    <property type="match status" value="1"/>
</dbReference>
<evidence type="ECO:0000256" key="1">
    <source>
        <dbReference type="ARBA" id="ARBA00004429"/>
    </source>
</evidence>
<evidence type="ECO:0000256" key="8">
    <source>
        <dbReference type="ARBA" id="ARBA00023136"/>
    </source>
</evidence>
<dbReference type="InterPro" id="IPR000515">
    <property type="entry name" value="MetI-like"/>
</dbReference>
<reference evidence="11 12" key="1">
    <citation type="submission" date="2012-02" db="EMBL/GenBank/DDBJ databases">
        <title>Improved High-Quality Draft Sequence of Rhizobium leguminosarum bv. trifolii WSM597.</title>
        <authorList>
            <consortium name="US DOE Joint Genome Institute"/>
            <person name="Lucas S."/>
            <person name="Han J."/>
            <person name="Lapidus A."/>
            <person name="Cheng J.-F."/>
            <person name="Goodwin L."/>
            <person name="Pitluck S."/>
            <person name="Peters L."/>
            <person name="Ovchinnikova G."/>
            <person name="Held B."/>
            <person name="Detter J.C."/>
            <person name="Han C."/>
            <person name="Tapia R."/>
            <person name="Land M."/>
            <person name="Hauser L."/>
            <person name="Kyrpides N."/>
            <person name="Ivanova N."/>
            <person name="Pagani I."/>
            <person name="Brau L."/>
            <person name="Yates R."/>
            <person name="O'Hara G."/>
            <person name="Rui T."/>
            <person name="Howieson J."/>
            <person name="Reeve W."/>
            <person name="Woyke T."/>
        </authorList>
    </citation>
    <scope>NUCLEOTIDE SEQUENCE [LARGE SCALE GENOMIC DNA]</scope>
    <source>
        <strain evidence="11 12">WSM597</strain>
    </source>
</reference>
<feature type="transmembrane region" description="Helical" evidence="9">
    <location>
        <begin position="35"/>
        <end position="55"/>
    </location>
</feature>
<keyword evidence="3 9" id="KW-0813">Transport</keyword>
<dbReference type="Proteomes" id="UP000005092">
    <property type="component" value="Unassembled WGS sequence"/>
</dbReference>
<feature type="transmembrane region" description="Helical" evidence="9">
    <location>
        <begin position="67"/>
        <end position="87"/>
    </location>
</feature>
<organism evidence="11 12">
    <name type="scientific">Rhizobium leguminosarum bv. trifolii WSM597</name>
    <dbReference type="NCBI Taxonomy" id="754764"/>
    <lineage>
        <taxon>Bacteria</taxon>
        <taxon>Pseudomonadati</taxon>
        <taxon>Pseudomonadota</taxon>
        <taxon>Alphaproteobacteria</taxon>
        <taxon>Hyphomicrobiales</taxon>
        <taxon>Rhizobiaceae</taxon>
        <taxon>Rhizobium/Agrobacterium group</taxon>
        <taxon>Rhizobium</taxon>
    </lineage>
</organism>
<evidence type="ECO:0000256" key="5">
    <source>
        <dbReference type="ARBA" id="ARBA00022519"/>
    </source>
</evidence>
<dbReference type="NCBIfam" id="TIGR01726">
    <property type="entry name" value="HEQRo_perm_3TM"/>
    <property type="match status" value="1"/>
</dbReference>
<dbReference type="OrthoDB" id="4404959at2"/>
<keyword evidence="8 9" id="KW-0472">Membrane</keyword>
<feature type="domain" description="ABC transmembrane type-1" evidence="10">
    <location>
        <begin position="31"/>
        <end position="228"/>
    </location>
</feature>
<dbReference type="SUPFAM" id="SSF161098">
    <property type="entry name" value="MetI-like"/>
    <property type="match status" value="1"/>
</dbReference>
<comment type="subcellular location">
    <subcellularLocation>
        <location evidence="1">Cell inner membrane</location>
        <topology evidence="1">Multi-pass membrane protein</topology>
    </subcellularLocation>
    <subcellularLocation>
        <location evidence="9">Cell membrane</location>
        <topology evidence="9">Multi-pass membrane protein</topology>
    </subcellularLocation>
</comment>
<feature type="transmembrane region" description="Helical" evidence="9">
    <location>
        <begin position="174"/>
        <end position="196"/>
    </location>
</feature>